<dbReference type="Gene3D" id="1.10.3110.10">
    <property type="entry name" value="protoporphyrinogen ix oxidase, domain 3"/>
    <property type="match status" value="1"/>
</dbReference>
<gene>
    <name evidence="3" type="ORF">PAC_07277</name>
</gene>
<dbReference type="InterPro" id="IPR036188">
    <property type="entry name" value="FAD/NAD-bd_sf"/>
</dbReference>
<reference evidence="3 4" key="1">
    <citation type="submission" date="2016-03" db="EMBL/GenBank/DDBJ databases">
        <authorList>
            <person name="Ploux O."/>
        </authorList>
    </citation>
    <scope>NUCLEOTIDE SEQUENCE [LARGE SCALE GENOMIC DNA]</scope>
    <source>
        <strain evidence="3 4">UAMH 11012</strain>
    </source>
</reference>
<organism evidence="3 4">
    <name type="scientific">Phialocephala subalpina</name>
    <dbReference type="NCBI Taxonomy" id="576137"/>
    <lineage>
        <taxon>Eukaryota</taxon>
        <taxon>Fungi</taxon>
        <taxon>Dikarya</taxon>
        <taxon>Ascomycota</taxon>
        <taxon>Pezizomycotina</taxon>
        <taxon>Leotiomycetes</taxon>
        <taxon>Helotiales</taxon>
        <taxon>Mollisiaceae</taxon>
        <taxon>Phialocephala</taxon>
        <taxon>Phialocephala fortinii species complex</taxon>
    </lineage>
</organism>
<dbReference type="FunFam" id="1.10.405.20:FF:000001">
    <property type="entry name" value="Amine oxidase"/>
    <property type="match status" value="1"/>
</dbReference>
<feature type="domain" description="Amine oxidase" evidence="2">
    <location>
        <begin position="21"/>
        <end position="464"/>
    </location>
</feature>
<dbReference type="PANTHER" id="PTHR42923">
    <property type="entry name" value="PROTOPORPHYRINOGEN OXIDASE"/>
    <property type="match status" value="1"/>
</dbReference>
<evidence type="ECO:0000259" key="2">
    <source>
        <dbReference type="Pfam" id="PF01593"/>
    </source>
</evidence>
<dbReference type="EMBL" id="FJOG01000009">
    <property type="protein sequence ID" value="CZR57388.1"/>
    <property type="molecule type" value="Genomic_DNA"/>
</dbReference>
<dbReference type="Gene3D" id="3.50.50.60">
    <property type="entry name" value="FAD/NAD(P)-binding domain"/>
    <property type="match status" value="2"/>
</dbReference>
<evidence type="ECO:0000256" key="1">
    <source>
        <dbReference type="SAM" id="Phobius"/>
    </source>
</evidence>
<name>A0A1L7WXA9_9HELO</name>
<sequence length="531" mass="59479">MSHPVEPSVSKKVAVVGSGCSGIAALWALKETGHDVYLYEADGRLGGHTNTVQWKAGKYSVGVDTGFIVLNTATYPYDKLCGCSLSGDLHFNAANFINFLKNLNVATEPTNMALGVSRDHGSFEWAGKNLASVFCQTKNLFSLQMWRMLFDIVRFNQFALDVLINAEDKDPVNGQDIASTTSDTETIGEYLDRHGYSDAFRDGYLIPITAAVWSTSPDKCIHEFPTLTLIRFLWNHHNLSTISTQPEWLTLKEGSRSYIDAVMKGFPSDHVFLNSPVQRIENNASGRVVLYLEDGRTDTFDHVILATHGDQALSILGSSATEEERSVLSCFKTSQNEVVLHSDLTHMPQRRNAWSSWNYMTLSPESEAFTDMVSLTYNMNTLQHIPENKFGHILVTLNPLYQPDPVLTQGRFLYLHPLYTPKAVQAQKQLRHIQNKRGISYAGAWTNYGFHEDGFSSGLQAAQDHLGAKLPFDFVDSTLSRGKKPKLSIVDYFVRLVIILIQVLVVQSLELLAGIKRQPIDKRLLKEVKQR</sequence>
<keyword evidence="1" id="KW-1133">Transmembrane helix</keyword>
<feature type="transmembrane region" description="Helical" evidence="1">
    <location>
        <begin position="492"/>
        <end position="513"/>
    </location>
</feature>
<evidence type="ECO:0000313" key="3">
    <source>
        <dbReference type="EMBL" id="CZR57388.1"/>
    </source>
</evidence>
<dbReference type="Pfam" id="PF01593">
    <property type="entry name" value="Amino_oxidase"/>
    <property type="match status" value="1"/>
</dbReference>
<dbReference type="PANTHER" id="PTHR42923:SF17">
    <property type="entry name" value="AMINE OXIDASE DOMAIN-CONTAINING PROTEIN"/>
    <property type="match status" value="1"/>
</dbReference>
<dbReference type="InterPro" id="IPR050464">
    <property type="entry name" value="Zeta_carotene_desat/Oxidored"/>
</dbReference>
<keyword evidence="4" id="KW-1185">Reference proteome</keyword>
<dbReference type="GO" id="GO:0016491">
    <property type="term" value="F:oxidoreductase activity"/>
    <property type="evidence" value="ECO:0007669"/>
    <property type="project" value="InterPro"/>
</dbReference>
<proteinExistence type="predicted"/>
<dbReference type="STRING" id="576137.A0A1L7WXA9"/>
<dbReference type="OrthoDB" id="5977668at2759"/>
<dbReference type="SUPFAM" id="SSF51905">
    <property type="entry name" value="FAD/NAD(P)-binding domain"/>
    <property type="match status" value="1"/>
</dbReference>
<dbReference type="InterPro" id="IPR002937">
    <property type="entry name" value="Amino_oxidase"/>
</dbReference>
<dbReference type="Gene3D" id="3.90.660.20">
    <property type="entry name" value="Protoporphyrinogen oxidase, mitochondrial, domain 2"/>
    <property type="match status" value="1"/>
</dbReference>
<accession>A0A1L7WXA9</accession>
<protein>
    <recommendedName>
        <fullName evidence="2">Amine oxidase domain-containing protein</fullName>
    </recommendedName>
</protein>
<dbReference type="AlphaFoldDB" id="A0A1L7WXA9"/>
<keyword evidence="1" id="KW-0812">Transmembrane</keyword>
<dbReference type="Proteomes" id="UP000184330">
    <property type="component" value="Unassembled WGS sequence"/>
</dbReference>
<keyword evidence="1" id="KW-0472">Membrane</keyword>
<evidence type="ECO:0000313" key="4">
    <source>
        <dbReference type="Proteomes" id="UP000184330"/>
    </source>
</evidence>